<accession>A0A9W6TBE5</accession>
<evidence type="ECO:0000313" key="3">
    <source>
        <dbReference type="Proteomes" id="UP001165083"/>
    </source>
</evidence>
<feature type="region of interest" description="Disordered" evidence="1">
    <location>
        <begin position="354"/>
        <end position="386"/>
    </location>
</feature>
<dbReference type="Proteomes" id="UP001165083">
    <property type="component" value="Unassembled WGS sequence"/>
</dbReference>
<sequence>MLLASLFHFAQAQPYGHLELQNGFTVLISSDVKAQVSVAVICATPPPPANNISDFSTEIDPLQLGRLKSLIIIQEFVRCYRADIDRLAVESIEQAKLKAEEYTLTSALGGFEDGCDGTLDEFIAFQNEFVNLVMETSARGIQNSIVSWSFDAIASFAHSFPAIRLARGFLMNAETGMQVYSTHPGSDGEFFNQDAASRRLHHLHKSARVQQVLKRVARALNGSAPTLTQLIQAGNNVDAAVVVRINNLSSGRLSELFVALRMLSVIQTGVFSSGVVFYGENAQFRGRESELSCSGKLQQALAAHPDCKRMLTVLRDPSVDVELHVGSDGAPSAVWEAMDLLVRSLVFSWSAAGTTTTTHKPPSDKPLDAEVYSKEGASLRLPQHTE</sequence>
<evidence type="ECO:0000256" key="1">
    <source>
        <dbReference type="SAM" id="MobiDB-lite"/>
    </source>
</evidence>
<dbReference type="OrthoDB" id="166905at2759"/>
<organism evidence="2 3">
    <name type="scientific">Phytophthora lilii</name>
    <dbReference type="NCBI Taxonomy" id="2077276"/>
    <lineage>
        <taxon>Eukaryota</taxon>
        <taxon>Sar</taxon>
        <taxon>Stramenopiles</taxon>
        <taxon>Oomycota</taxon>
        <taxon>Peronosporomycetes</taxon>
        <taxon>Peronosporales</taxon>
        <taxon>Peronosporaceae</taxon>
        <taxon>Phytophthora</taxon>
    </lineage>
</organism>
<reference evidence="2" key="1">
    <citation type="submission" date="2023-04" db="EMBL/GenBank/DDBJ databases">
        <title>Phytophthora lilii NBRC 32176.</title>
        <authorList>
            <person name="Ichikawa N."/>
            <person name="Sato H."/>
            <person name="Tonouchi N."/>
        </authorList>
    </citation>
    <scope>NUCLEOTIDE SEQUENCE</scope>
    <source>
        <strain evidence="2">NBRC 32176</strain>
    </source>
</reference>
<comment type="caution">
    <text evidence="2">The sequence shown here is derived from an EMBL/GenBank/DDBJ whole genome shotgun (WGS) entry which is preliminary data.</text>
</comment>
<evidence type="ECO:0000313" key="2">
    <source>
        <dbReference type="EMBL" id="GMF10079.1"/>
    </source>
</evidence>
<keyword evidence="3" id="KW-1185">Reference proteome</keyword>
<feature type="compositionally biased region" description="Basic and acidic residues" evidence="1">
    <location>
        <begin position="361"/>
        <end position="373"/>
    </location>
</feature>
<name>A0A9W6TBE5_9STRA</name>
<protein>
    <submittedName>
        <fullName evidence="2">Unnamed protein product</fullName>
    </submittedName>
</protein>
<dbReference type="AlphaFoldDB" id="A0A9W6TBE5"/>
<gene>
    <name evidence="2" type="ORF">Plil01_000092800</name>
</gene>
<proteinExistence type="predicted"/>
<dbReference type="EMBL" id="BSXW01000030">
    <property type="protein sequence ID" value="GMF10079.1"/>
    <property type="molecule type" value="Genomic_DNA"/>
</dbReference>